<dbReference type="SUPFAM" id="SSF50346">
    <property type="entry name" value="PRC-barrel domain"/>
    <property type="match status" value="2"/>
</dbReference>
<evidence type="ECO:0000259" key="1">
    <source>
        <dbReference type="Pfam" id="PF05239"/>
    </source>
</evidence>
<gene>
    <name evidence="2" type="ORF">DS745_01705</name>
</gene>
<dbReference type="Pfam" id="PF05239">
    <property type="entry name" value="PRC"/>
    <property type="match status" value="2"/>
</dbReference>
<dbReference type="GO" id="GO:0030077">
    <property type="term" value="C:plasma membrane light-harvesting complex"/>
    <property type="evidence" value="ECO:0007669"/>
    <property type="project" value="InterPro"/>
</dbReference>
<dbReference type="InterPro" id="IPR014747">
    <property type="entry name" value="Bac_photo_RC_H_C"/>
</dbReference>
<dbReference type="InterPro" id="IPR027275">
    <property type="entry name" value="PRC-brl_dom"/>
</dbReference>
<proteinExistence type="predicted"/>
<dbReference type="RefSeq" id="WP_129076474.1">
    <property type="nucleotide sequence ID" value="NZ_QOUX01000001.1"/>
</dbReference>
<feature type="domain" description="PRC-barrel" evidence="1">
    <location>
        <begin position="5"/>
        <end position="70"/>
    </location>
</feature>
<dbReference type="OrthoDB" id="9793882at2"/>
<keyword evidence="3" id="KW-1185">Reference proteome</keyword>
<dbReference type="GO" id="GO:0019684">
    <property type="term" value="P:photosynthesis, light reaction"/>
    <property type="evidence" value="ECO:0007669"/>
    <property type="project" value="InterPro"/>
</dbReference>
<dbReference type="Proteomes" id="UP000290649">
    <property type="component" value="Unassembled WGS sequence"/>
</dbReference>
<evidence type="ECO:0000313" key="3">
    <source>
        <dbReference type="Proteomes" id="UP000290649"/>
    </source>
</evidence>
<dbReference type="Gene3D" id="3.90.50.10">
    <property type="entry name" value="Photosynthetic Reaction Center, subunit H, domain 2"/>
    <property type="match status" value="2"/>
</dbReference>
<sequence>MLHNIKELKKFDIIAVDGPIGTVHDFLLDDKEWTIRYLVVDTMKWLPGKKVLISPMTIAELDLVNGNLFLFLTRETIKSSPALETKLPTRAYEASFVHYYGLRPYWYLAEKAAHESVGNQEIEDVVTENYEHESTLRSFLDIEGYHIEATDGRIGHVENFVVCDETWKVRYLVVDTQNWWVGKHVLVDPEWISYVSWQEQIVRVDLTKETIKNGPEYDPNRAITRELEDEIYTKYDKPRFWL</sequence>
<accession>A0A4V1LGW2</accession>
<dbReference type="InterPro" id="IPR011033">
    <property type="entry name" value="PRC_barrel-like_sf"/>
</dbReference>
<name>A0A4V1LGW2_9BACI</name>
<comment type="caution">
    <text evidence="2">The sequence shown here is derived from an EMBL/GenBank/DDBJ whole genome shotgun (WGS) entry which is preliminary data.</text>
</comment>
<evidence type="ECO:0000313" key="2">
    <source>
        <dbReference type="EMBL" id="RXJ04125.1"/>
    </source>
</evidence>
<dbReference type="AlphaFoldDB" id="A0A4V1LGW2"/>
<organism evidence="2 3">
    <name type="scientific">Anaerobacillus alkaliphilus</name>
    <dbReference type="NCBI Taxonomy" id="1548597"/>
    <lineage>
        <taxon>Bacteria</taxon>
        <taxon>Bacillati</taxon>
        <taxon>Bacillota</taxon>
        <taxon>Bacilli</taxon>
        <taxon>Bacillales</taxon>
        <taxon>Bacillaceae</taxon>
        <taxon>Anaerobacillus</taxon>
    </lineage>
</organism>
<feature type="domain" description="PRC-barrel" evidence="1">
    <location>
        <begin position="147"/>
        <end position="210"/>
    </location>
</feature>
<protein>
    <submittedName>
        <fullName evidence="2">PRC-barrel domain containing protein</fullName>
    </submittedName>
</protein>
<dbReference type="EMBL" id="QOUX01000001">
    <property type="protein sequence ID" value="RXJ04125.1"/>
    <property type="molecule type" value="Genomic_DNA"/>
</dbReference>
<reference evidence="2 3" key="1">
    <citation type="journal article" date="2019" name="Int. J. Syst. Evol. Microbiol.">
        <title>Anaerobacillus alkaliphilus sp. nov., a novel alkaliphilic and moderately halophilic bacterium.</title>
        <authorList>
            <person name="Borsodi A.K."/>
            <person name="Aszalos J.M."/>
            <person name="Bihari P."/>
            <person name="Nagy I."/>
            <person name="Schumann P."/>
            <person name="Sproer C."/>
            <person name="Kovacs A.L."/>
            <person name="Boka K."/>
            <person name="Dobosy P."/>
            <person name="Ovari M."/>
            <person name="Szili-Kovacs T."/>
            <person name="Toth E."/>
        </authorList>
    </citation>
    <scope>NUCLEOTIDE SEQUENCE [LARGE SCALE GENOMIC DNA]</scope>
    <source>
        <strain evidence="2 3">B16-10</strain>
    </source>
</reference>